<proteinExistence type="predicted"/>
<sequence>MTSWTCVSTCLVAFCVVVGVTDALIWCESCGSPSECRHGPVQDIRCFHSNSCMVRFDPANHGAVTKKGCGGTQFNAHCKSFMMPGIKDPVTECYCGPYDLCNSAAMTVSPSSSLTVALCAALSGLAATMAAPYFNSYHCF</sequence>
<feature type="chain" id="PRO_5036403322" evidence="1">
    <location>
        <begin position="24"/>
        <end position="140"/>
    </location>
</feature>
<dbReference type="EMBL" id="OA885649">
    <property type="protein sequence ID" value="CAD7282216.1"/>
    <property type="molecule type" value="Genomic_DNA"/>
</dbReference>
<reference evidence="2" key="1">
    <citation type="submission" date="2020-11" db="EMBL/GenBank/DDBJ databases">
        <authorList>
            <person name="Tran Van P."/>
        </authorList>
    </citation>
    <scope>NUCLEOTIDE SEQUENCE</scope>
</reference>
<dbReference type="Proteomes" id="UP000678499">
    <property type="component" value="Unassembled WGS sequence"/>
</dbReference>
<protein>
    <submittedName>
        <fullName evidence="2">Uncharacterized protein</fullName>
    </submittedName>
</protein>
<accession>A0A7R9GI97</accession>
<keyword evidence="3" id="KW-1185">Reference proteome</keyword>
<evidence type="ECO:0000313" key="2">
    <source>
        <dbReference type="EMBL" id="CAD7282216.1"/>
    </source>
</evidence>
<feature type="signal peptide" evidence="1">
    <location>
        <begin position="1"/>
        <end position="23"/>
    </location>
</feature>
<keyword evidence="1" id="KW-0732">Signal</keyword>
<dbReference type="AlphaFoldDB" id="A0A7R9GI97"/>
<dbReference type="EMBL" id="CAJPEX010003612">
    <property type="protein sequence ID" value="CAG0922368.1"/>
    <property type="molecule type" value="Genomic_DNA"/>
</dbReference>
<evidence type="ECO:0000313" key="3">
    <source>
        <dbReference type="Proteomes" id="UP000678499"/>
    </source>
</evidence>
<gene>
    <name evidence="2" type="ORF">NMOB1V02_LOCUS9845</name>
</gene>
<evidence type="ECO:0000256" key="1">
    <source>
        <dbReference type="SAM" id="SignalP"/>
    </source>
</evidence>
<organism evidence="2">
    <name type="scientific">Notodromas monacha</name>
    <dbReference type="NCBI Taxonomy" id="399045"/>
    <lineage>
        <taxon>Eukaryota</taxon>
        <taxon>Metazoa</taxon>
        <taxon>Ecdysozoa</taxon>
        <taxon>Arthropoda</taxon>
        <taxon>Crustacea</taxon>
        <taxon>Oligostraca</taxon>
        <taxon>Ostracoda</taxon>
        <taxon>Podocopa</taxon>
        <taxon>Podocopida</taxon>
        <taxon>Cypridocopina</taxon>
        <taxon>Cypridoidea</taxon>
        <taxon>Cyprididae</taxon>
        <taxon>Notodromas</taxon>
    </lineage>
</organism>
<name>A0A7R9GI97_9CRUS</name>